<dbReference type="InterPro" id="IPR050363">
    <property type="entry name" value="MIP/Aquaporin"/>
</dbReference>
<evidence type="ECO:0000256" key="1">
    <source>
        <dbReference type="ARBA" id="ARBA00004141"/>
    </source>
</evidence>
<keyword evidence="3 9" id="KW-0812">Transmembrane</keyword>
<accession>A0A401RI10</accession>
<sequence length="138" mass="15143">MTGLGLHVTPDAHDAGSGPTRDSRPSRRWVWAYARLMTPRRQGRVSDGEGDRPLTPVKRAINKASTGMRSLRQKLQIRNRLARECLAEFFGEYMLILMGTAAVAQVVTNFDQKGTYLSINIGYAAGVLFGIYASVGVS</sequence>
<dbReference type="Proteomes" id="UP000287033">
    <property type="component" value="Unassembled WGS sequence"/>
</dbReference>
<keyword evidence="2" id="KW-0813">Transport</keyword>
<dbReference type="SUPFAM" id="SSF81338">
    <property type="entry name" value="Aquaporin-like"/>
    <property type="match status" value="1"/>
</dbReference>
<reference evidence="10 11" key="1">
    <citation type="journal article" date="2018" name="Nat. Ecol. Evol.">
        <title>Shark genomes provide insights into elasmobranch evolution and the origin of vertebrates.</title>
        <authorList>
            <person name="Hara Y"/>
            <person name="Yamaguchi K"/>
            <person name="Onimaru K"/>
            <person name="Kadota M"/>
            <person name="Koyanagi M"/>
            <person name="Keeley SD"/>
            <person name="Tatsumi K"/>
            <person name="Tanaka K"/>
            <person name="Motone F"/>
            <person name="Kageyama Y"/>
            <person name="Nozu R"/>
            <person name="Adachi N"/>
            <person name="Nishimura O"/>
            <person name="Nakagawa R"/>
            <person name="Tanegashima C"/>
            <person name="Kiyatake I"/>
            <person name="Matsumoto R"/>
            <person name="Murakumo K"/>
            <person name="Nishida K"/>
            <person name="Terakita A"/>
            <person name="Kuratani S"/>
            <person name="Sato K"/>
            <person name="Hyodo S Kuraku.S."/>
        </authorList>
    </citation>
    <scope>NUCLEOTIDE SEQUENCE [LARGE SCALE GENOMIC DNA]</scope>
</reference>
<dbReference type="GO" id="GO:0015250">
    <property type="term" value="F:water channel activity"/>
    <property type="evidence" value="ECO:0007669"/>
    <property type="project" value="TreeGrafter"/>
</dbReference>
<dbReference type="STRING" id="137246.A0A401RI10"/>
<keyword evidence="5 9" id="KW-0472">Membrane</keyword>
<keyword evidence="11" id="KW-1185">Reference proteome</keyword>
<evidence type="ECO:0000256" key="8">
    <source>
        <dbReference type="SAM" id="MobiDB-lite"/>
    </source>
</evidence>
<keyword evidence="4 9" id="KW-1133">Transmembrane helix</keyword>
<evidence type="ECO:0000256" key="6">
    <source>
        <dbReference type="ARBA" id="ARBA00034651"/>
    </source>
</evidence>
<proteinExistence type="predicted"/>
<dbReference type="PANTHER" id="PTHR43829">
    <property type="entry name" value="AQUAPORIN OR AQUAGLYCEROPORIN RELATED"/>
    <property type="match status" value="1"/>
</dbReference>
<dbReference type="GO" id="GO:0016323">
    <property type="term" value="C:basolateral plasma membrane"/>
    <property type="evidence" value="ECO:0007669"/>
    <property type="project" value="TreeGrafter"/>
</dbReference>
<feature type="transmembrane region" description="Helical" evidence="9">
    <location>
        <begin position="116"/>
        <end position="135"/>
    </location>
</feature>
<dbReference type="EMBL" id="BEZZ01005608">
    <property type="protein sequence ID" value="GCC17750.1"/>
    <property type="molecule type" value="Genomic_DNA"/>
</dbReference>
<dbReference type="InterPro" id="IPR023271">
    <property type="entry name" value="Aquaporin-like"/>
</dbReference>
<feature type="transmembrane region" description="Helical" evidence="9">
    <location>
        <begin position="85"/>
        <end position="104"/>
    </location>
</feature>
<name>A0A401RI10_CHIPU</name>
<dbReference type="Gene3D" id="1.20.1080.10">
    <property type="entry name" value="Glycerol uptake facilitator protein"/>
    <property type="match status" value="1"/>
</dbReference>
<organism evidence="10 11">
    <name type="scientific">Chiloscyllium punctatum</name>
    <name type="common">Brownbanded bambooshark</name>
    <name type="synonym">Hemiscyllium punctatum</name>
    <dbReference type="NCBI Taxonomy" id="137246"/>
    <lineage>
        <taxon>Eukaryota</taxon>
        <taxon>Metazoa</taxon>
        <taxon>Chordata</taxon>
        <taxon>Craniata</taxon>
        <taxon>Vertebrata</taxon>
        <taxon>Chondrichthyes</taxon>
        <taxon>Elasmobranchii</taxon>
        <taxon>Galeomorphii</taxon>
        <taxon>Galeoidea</taxon>
        <taxon>Orectolobiformes</taxon>
        <taxon>Hemiscylliidae</taxon>
        <taxon>Chiloscyllium</taxon>
    </lineage>
</organism>
<evidence type="ECO:0000256" key="5">
    <source>
        <dbReference type="ARBA" id="ARBA00023136"/>
    </source>
</evidence>
<comment type="catalytic activity">
    <reaction evidence="6">
        <text>H2O(in) = H2O(out)</text>
        <dbReference type="Rhea" id="RHEA:29667"/>
        <dbReference type="ChEBI" id="CHEBI:15377"/>
    </reaction>
</comment>
<dbReference type="OrthoDB" id="9080714at2759"/>
<comment type="caution">
    <text evidence="10">The sequence shown here is derived from an EMBL/GenBank/DDBJ whole genome shotgun (WGS) entry which is preliminary data.</text>
</comment>
<evidence type="ECO:0000256" key="7">
    <source>
        <dbReference type="ARBA" id="ARBA00049405"/>
    </source>
</evidence>
<feature type="non-terminal residue" evidence="10">
    <location>
        <position position="138"/>
    </location>
</feature>
<dbReference type="GO" id="GO:0015204">
    <property type="term" value="F:urea transmembrane transporter activity"/>
    <property type="evidence" value="ECO:0007669"/>
    <property type="project" value="TreeGrafter"/>
</dbReference>
<evidence type="ECO:0000256" key="4">
    <source>
        <dbReference type="ARBA" id="ARBA00022989"/>
    </source>
</evidence>
<comment type="subcellular location">
    <subcellularLocation>
        <location evidence="1">Membrane</location>
        <topology evidence="1">Multi-pass membrane protein</topology>
    </subcellularLocation>
</comment>
<dbReference type="GO" id="GO:0015254">
    <property type="term" value="F:glycerol channel activity"/>
    <property type="evidence" value="ECO:0007669"/>
    <property type="project" value="TreeGrafter"/>
</dbReference>
<evidence type="ECO:0000256" key="9">
    <source>
        <dbReference type="SAM" id="Phobius"/>
    </source>
</evidence>
<feature type="region of interest" description="Disordered" evidence="8">
    <location>
        <begin position="1"/>
        <end position="24"/>
    </location>
</feature>
<evidence type="ECO:0008006" key="12">
    <source>
        <dbReference type="Google" id="ProtNLM"/>
    </source>
</evidence>
<gene>
    <name evidence="10" type="ORF">chiPu_0022027</name>
</gene>
<dbReference type="PANTHER" id="PTHR43829:SF13">
    <property type="entry name" value="AQUAPORIN-10"/>
    <property type="match status" value="1"/>
</dbReference>
<evidence type="ECO:0000256" key="3">
    <source>
        <dbReference type="ARBA" id="ARBA00022692"/>
    </source>
</evidence>
<evidence type="ECO:0000313" key="11">
    <source>
        <dbReference type="Proteomes" id="UP000287033"/>
    </source>
</evidence>
<dbReference type="AlphaFoldDB" id="A0A401RI10"/>
<comment type="catalytic activity">
    <reaction evidence="7">
        <text>glycerol(in) = glycerol(out)</text>
        <dbReference type="Rhea" id="RHEA:29675"/>
        <dbReference type="ChEBI" id="CHEBI:17754"/>
    </reaction>
</comment>
<evidence type="ECO:0000256" key="2">
    <source>
        <dbReference type="ARBA" id="ARBA00022448"/>
    </source>
</evidence>
<evidence type="ECO:0000313" key="10">
    <source>
        <dbReference type="EMBL" id="GCC17750.1"/>
    </source>
</evidence>
<protein>
    <recommendedName>
        <fullName evidence="12">Aquaporin</fullName>
    </recommendedName>
</protein>